<protein>
    <recommendedName>
        <fullName evidence="2">ABC transporter domain-containing protein</fullName>
    </recommendedName>
</protein>
<evidence type="ECO:0000313" key="3">
    <source>
        <dbReference type="EMBL" id="SVB73612.1"/>
    </source>
</evidence>
<dbReference type="PANTHER" id="PTHR42781">
    <property type="entry name" value="SPERMIDINE/PUTRESCINE IMPORT ATP-BINDING PROTEIN POTA"/>
    <property type="match status" value="1"/>
</dbReference>
<dbReference type="InterPro" id="IPR003439">
    <property type="entry name" value="ABC_transporter-like_ATP-bd"/>
</dbReference>
<gene>
    <name evidence="3" type="ORF">METZ01_LOCUS226466</name>
</gene>
<dbReference type="Pfam" id="PF00005">
    <property type="entry name" value="ABC_tran"/>
    <property type="match status" value="1"/>
</dbReference>
<proteinExistence type="predicted"/>
<reference evidence="3" key="1">
    <citation type="submission" date="2018-05" db="EMBL/GenBank/DDBJ databases">
        <authorList>
            <person name="Lanie J.A."/>
            <person name="Ng W.-L."/>
            <person name="Kazmierczak K.M."/>
            <person name="Andrzejewski T.M."/>
            <person name="Davidsen T.M."/>
            <person name="Wayne K.J."/>
            <person name="Tettelin H."/>
            <person name="Glass J.I."/>
            <person name="Rusch D."/>
            <person name="Podicherti R."/>
            <person name="Tsui H.-C.T."/>
            <person name="Winkler M.E."/>
        </authorList>
    </citation>
    <scope>NUCLEOTIDE SEQUENCE</scope>
</reference>
<dbReference type="InterPro" id="IPR027417">
    <property type="entry name" value="P-loop_NTPase"/>
</dbReference>
<evidence type="ECO:0000259" key="2">
    <source>
        <dbReference type="Pfam" id="PF00005"/>
    </source>
</evidence>
<dbReference type="Gene3D" id="3.40.50.300">
    <property type="entry name" value="P-loop containing nucleotide triphosphate hydrolases"/>
    <property type="match status" value="1"/>
</dbReference>
<dbReference type="SUPFAM" id="SSF52540">
    <property type="entry name" value="P-loop containing nucleoside triphosphate hydrolases"/>
    <property type="match status" value="1"/>
</dbReference>
<dbReference type="EMBL" id="UINC01055108">
    <property type="protein sequence ID" value="SVB73612.1"/>
    <property type="molecule type" value="Genomic_DNA"/>
</dbReference>
<dbReference type="GO" id="GO:0005524">
    <property type="term" value="F:ATP binding"/>
    <property type="evidence" value="ECO:0007669"/>
    <property type="project" value="InterPro"/>
</dbReference>
<dbReference type="GO" id="GO:0016887">
    <property type="term" value="F:ATP hydrolysis activity"/>
    <property type="evidence" value="ECO:0007669"/>
    <property type="project" value="InterPro"/>
</dbReference>
<dbReference type="PANTHER" id="PTHR42781:SF4">
    <property type="entry name" value="SPERMIDINE_PUTRESCINE IMPORT ATP-BINDING PROTEIN POTA"/>
    <property type="match status" value="1"/>
</dbReference>
<keyword evidence="1" id="KW-0813">Transport</keyword>
<feature type="domain" description="ABC transporter" evidence="2">
    <location>
        <begin position="2"/>
        <end position="69"/>
    </location>
</feature>
<feature type="non-terminal residue" evidence="3">
    <location>
        <position position="1"/>
    </location>
</feature>
<dbReference type="InterPro" id="IPR050093">
    <property type="entry name" value="ABC_SmlMolc_Importer"/>
</dbReference>
<feature type="non-terminal residue" evidence="3">
    <location>
        <position position="70"/>
    </location>
</feature>
<organism evidence="3">
    <name type="scientific">marine metagenome</name>
    <dbReference type="NCBI Taxonomy" id="408172"/>
    <lineage>
        <taxon>unclassified sequences</taxon>
        <taxon>metagenomes</taxon>
        <taxon>ecological metagenomes</taxon>
    </lineage>
</organism>
<accession>A0A382GFH8</accession>
<sequence length="70" mass="7627">VLSLVGPSGCGKTTVLRLIAGLEHPDAGTVEIAGKTMNGHHFFLPPEIRHVGMMFQDYALFPHMDVLKNI</sequence>
<dbReference type="AlphaFoldDB" id="A0A382GFH8"/>
<evidence type="ECO:0000256" key="1">
    <source>
        <dbReference type="ARBA" id="ARBA00022448"/>
    </source>
</evidence>
<name>A0A382GFH8_9ZZZZ</name>